<protein>
    <submittedName>
        <fullName evidence="3">Transporter</fullName>
    </submittedName>
</protein>
<feature type="region of interest" description="Disordered" evidence="2">
    <location>
        <begin position="336"/>
        <end position="358"/>
    </location>
</feature>
<dbReference type="PROSITE" id="PS51257">
    <property type="entry name" value="PROKAR_LIPOPROTEIN"/>
    <property type="match status" value="1"/>
</dbReference>
<keyword evidence="4" id="KW-1185">Reference proteome</keyword>
<dbReference type="InterPro" id="IPR025737">
    <property type="entry name" value="FApF"/>
</dbReference>
<feature type="compositionally biased region" description="Basic residues" evidence="2">
    <location>
        <begin position="336"/>
        <end position="355"/>
    </location>
</feature>
<evidence type="ECO:0000313" key="3">
    <source>
        <dbReference type="EMBL" id="WYW56567.1"/>
    </source>
</evidence>
<proteinExistence type="predicted"/>
<evidence type="ECO:0000313" key="4">
    <source>
        <dbReference type="Proteomes" id="UP001491088"/>
    </source>
</evidence>
<dbReference type="EMBL" id="CP150496">
    <property type="protein sequence ID" value="WYW56567.1"/>
    <property type="molecule type" value="Genomic_DNA"/>
</dbReference>
<sequence length="403" mass="46955">MLDLKCKLYSFSMNVNKFQLFIVVFFSCVASNFAQYTDVINSNKPGFSESPYSVGTGVYQFESNVFYRNTSIEPTFSRPESLGLDLLFRTSFLFEKLELNTQLTYQRDKVAFKNIFTSSYDVSGFSRVTVGAKYLVYQQEYEDKSKEVRSWKRRHAFDTKRLIPSVAVYLGMNTDFVSEIHKTGSITPKVGILLQHNLTQDFNVITNVFYDNIGSDFSEFSYIITATQNFSDQWSAFIENQTIFQEYQNNTNLGLGLAYLYDTNLQFNTSARLLFEGQSKGYYASLGISYRINRHRDSFIELDDNGQEIKDTPISRYNKKQSSFFNRFFNIFKKKDKNTRSRPTRTRKATSKKKTGGFLGIFGKKKKKATKKETEIEKLEREIKELEKEMKKEDQKKKKNDNN</sequence>
<dbReference type="RefSeq" id="WP_340934479.1">
    <property type="nucleotide sequence ID" value="NZ_CP150496.1"/>
</dbReference>
<name>A0ABZ2TWZ8_9FLAO</name>
<feature type="coiled-coil region" evidence="1">
    <location>
        <begin position="362"/>
        <end position="403"/>
    </location>
</feature>
<accession>A0ABZ2TWZ8</accession>
<dbReference type="Pfam" id="PF13557">
    <property type="entry name" value="Phenol_MetA_deg"/>
    <property type="match status" value="1"/>
</dbReference>
<evidence type="ECO:0000256" key="2">
    <source>
        <dbReference type="SAM" id="MobiDB-lite"/>
    </source>
</evidence>
<reference evidence="3 4" key="1">
    <citation type="submission" date="2024-03" db="EMBL/GenBank/DDBJ databases">
        <authorList>
            <person name="Cao K."/>
        </authorList>
    </citation>
    <scope>NUCLEOTIDE SEQUENCE [LARGE SCALE GENOMIC DNA]</scope>
    <source>
        <strain evidence="3 4">MCCC 1K00696</strain>
    </source>
</reference>
<keyword evidence="1" id="KW-0175">Coiled coil</keyword>
<organism evidence="3 4">
    <name type="scientific">Polaribacter marinaquae</name>
    <dbReference type="NCBI Taxonomy" id="1642819"/>
    <lineage>
        <taxon>Bacteria</taxon>
        <taxon>Pseudomonadati</taxon>
        <taxon>Bacteroidota</taxon>
        <taxon>Flavobacteriia</taxon>
        <taxon>Flavobacteriales</taxon>
        <taxon>Flavobacteriaceae</taxon>
    </lineage>
</organism>
<evidence type="ECO:0000256" key="1">
    <source>
        <dbReference type="SAM" id="Coils"/>
    </source>
</evidence>
<gene>
    <name evidence="3" type="ORF">WG950_04775</name>
</gene>
<dbReference type="Proteomes" id="UP001491088">
    <property type="component" value="Chromosome"/>
</dbReference>